<dbReference type="GO" id="GO:0016746">
    <property type="term" value="F:acyltransferase activity"/>
    <property type="evidence" value="ECO:0007669"/>
    <property type="project" value="UniProtKB-KW"/>
</dbReference>
<dbReference type="AlphaFoldDB" id="A0A2U3WW85"/>
<keyword evidence="4" id="KW-0808">Transferase</keyword>
<dbReference type="PANTHER" id="PTHR13906">
    <property type="entry name" value="PORCUPINE"/>
    <property type="match status" value="1"/>
</dbReference>
<protein>
    <submittedName>
        <fullName evidence="4">Lysophospholipid acyltransferase 1</fullName>
    </submittedName>
</protein>
<feature type="transmembrane region" description="Helical" evidence="2">
    <location>
        <begin position="109"/>
        <end position="127"/>
    </location>
</feature>
<accession>A0A2U3WW85</accession>
<proteinExistence type="predicted"/>
<evidence type="ECO:0000256" key="2">
    <source>
        <dbReference type="SAM" id="Phobius"/>
    </source>
</evidence>
<dbReference type="PANTHER" id="PTHR13906:SF6">
    <property type="entry name" value="LYSOPHOSPHOLIPID ACYLTRANSFERASE 1"/>
    <property type="match status" value="1"/>
</dbReference>
<dbReference type="InParanoid" id="A0A2U3WW85"/>
<dbReference type="STRING" id="9708.A0A2U3WW85"/>
<dbReference type="GO" id="GO:0030258">
    <property type="term" value="P:lipid modification"/>
    <property type="evidence" value="ECO:0007669"/>
    <property type="project" value="TreeGrafter"/>
</dbReference>
<dbReference type="Proteomes" id="UP000245340">
    <property type="component" value="Unplaced"/>
</dbReference>
<dbReference type="RefSeq" id="XP_004413669.1">
    <property type="nucleotide sequence ID" value="XM_004413612.1"/>
</dbReference>
<organism evidence="3 4">
    <name type="scientific">Odobenus rosmarus divergens</name>
    <name type="common">Pacific walrus</name>
    <dbReference type="NCBI Taxonomy" id="9708"/>
    <lineage>
        <taxon>Eukaryota</taxon>
        <taxon>Metazoa</taxon>
        <taxon>Chordata</taxon>
        <taxon>Craniata</taxon>
        <taxon>Vertebrata</taxon>
        <taxon>Euteleostomi</taxon>
        <taxon>Mammalia</taxon>
        <taxon>Eutheria</taxon>
        <taxon>Laurasiatheria</taxon>
        <taxon>Carnivora</taxon>
        <taxon>Caniformia</taxon>
        <taxon>Pinnipedia</taxon>
        <taxon>Odobenidae</taxon>
        <taxon>Odobenus</taxon>
    </lineage>
</organism>
<feature type="transmembrane region" description="Helical" evidence="2">
    <location>
        <begin position="65"/>
        <end position="97"/>
    </location>
</feature>
<keyword evidence="2" id="KW-1133">Transmembrane helix</keyword>
<reference evidence="4" key="1">
    <citation type="submission" date="2025-08" db="UniProtKB">
        <authorList>
            <consortium name="RefSeq"/>
        </authorList>
    </citation>
    <scope>IDENTIFICATION</scope>
</reference>
<dbReference type="GO" id="GO:0016020">
    <property type="term" value="C:membrane"/>
    <property type="evidence" value="ECO:0007669"/>
    <property type="project" value="TreeGrafter"/>
</dbReference>
<dbReference type="GeneID" id="101373030"/>
<feature type="transmembrane region" description="Helical" evidence="2">
    <location>
        <begin position="33"/>
        <end position="53"/>
    </location>
</feature>
<feature type="compositionally biased region" description="Basic and acidic residues" evidence="1">
    <location>
        <begin position="178"/>
        <end position="189"/>
    </location>
</feature>
<keyword evidence="3" id="KW-1185">Reference proteome</keyword>
<name>A0A2U3WW85_ODORO</name>
<evidence type="ECO:0000313" key="4">
    <source>
        <dbReference type="RefSeq" id="XP_004413669.1"/>
    </source>
</evidence>
<evidence type="ECO:0000256" key="1">
    <source>
        <dbReference type="SAM" id="MobiDB-lite"/>
    </source>
</evidence>
<sequence length="189" mass="21116">MAAEPPSSLSYRTTGSTCLHPLSELLGIPLDQVNFVACQVFALFAALWFRIYLSPGKTSPNVRHAFVTIFGIYFVIFCFGWYSIHLFVLVLMCYGIMVTANVSSIHRYSFFVAMGYLTICHISRIYIFHYGILTTDFSGGNDPGGSRQGLWKKDAVTQQIHAPKKGFGAESKGSFMHHSADADRDPRTR</sequence>
<feature type="region of interest" description="Disordered" evidence="1">
    <location>
        <begin position="165"/>
        <end position="189"/>
    </location>
</feature>
<keyword evidence="4" id="KW-0012">Acyltransferase</keyword>
<keyword evidence="2" id="KW-0472">Membrane</keyword>
<dbReference type="InterPro" id="IPR049941">
    <property type="entry name" value="LPLAT_7/PORCN-like"/>
</dbReference>
<keyword evidence="2" id="KW-0812">Transmembrane</keyword>
<evidence type="ECO:0000313" key="3">
    <source>
        <dbReference type="Proteomes" id="UP000245340"/>
    </source>
</evidence>
<gene>
    <name evidence="4" type="primary">LOC101373030</name>
</gene>
<dbReference type="KEGG" id="oro:101373030"/>